<dbReference type="Proteomes" id="UP000255087">
    <property type="component" value="Unassembled WGS sequence"/>
</dbReference>
<sequence>MNRKFLILFSLLIVAIGISGILLNPDKEMPELLTQTEKRKERNIVLAQTRHDLTAGRLISKKDYSLQNITVDESSDLVKNDLSHGHRIDGDSTDDDKINDHRLDGHLLKNNILAGSYLTDEMLISPSSREFSRLNLKHGEIIYKFYITEKNEYLLKTLNPGDFLSFQLLTLETNKTKGMENGIAIDSKSMNSKQRQKYSLNNVIPDMPILSIKTYSPEELSVKNNKNNKTEEYSLGYIEVIMKIQDLEFIHTVEKAGEVFLTPKSGDHKRIDLDDMVIPPFLTEVISRIRSCVEYAASA</sequence>
<dbReference type="RefSeq" id="WP_258841467.1">
    <property type="nucleotide sequence ID" value="NZ_UHJC01000001.1"/>
</dbReference>
<accession>A0A380QD31</accession>
<proteinExistence type="predicted"/>
<reference evidence="1 2" key="1">
    <citation type="submission" date="2018-06" db="EMBL/GenBank/DDBJ databases">
        <authorList>
            <consortium name="Pathogen Informatics"/>
            <person name="Doyle S."/>
        </authorList>
    </citation>
    <scope>NUCLEOTIDE SEQUENCE [LARGE SCALE GENOMIC DNA]</scope>
    <source>
        <strain evidence="1 2">NCTC8580</strain>
    </source>
</reference>
<protein>
    <submittedName>
        <fullName evidence="1">Flp pilus assembly protein RcpC/CpaB</fullName>
    </submittedName>
</protein>
<evidence type="ECO:0000313" key="2">
    <source>
        <dbReference type="Proteomes" id="UP000255087"/>
    </source>
</evidence>
<dbReference type="AlphaFoldDB" id="A0A380QD31"/>
<dbReference type="EMBL" id="UHJC01000001">
    <property type="protein sequence ID" value="SUP86003.1"/>
    <property type="molecule type" value="Genomic_DNA"/>
</dbReference>
<evidence type="ECO:0000313" key="1">
    <source>
        <dbReference type="EMBL" id="SUP86003.1"/>
    </source>
</evidence>
<organism evidence="1 2">
    <name type="scientific">Yersinia pseudotuberculosis</name>
    <dbReference type="NCBI Taxonomy" id="633"/>
    <lineage>
        <taxon>Bacteria</taxon>
        <taxon>Pseudomonadati</taxon>
        <taxon>Pseudomonadota</taxon>
        <taxon>Gammaproteobacteria</taxon>
        <taxon>Enterobacterales</taxon>
        <taxon>Yersiniaceae</taxon>
        <taxon>Yersinia</taxon>
    </lineage>
</organism>
<name>A0A380QD31_YERPU</name>
<gene>
    <name evidence="1" type="ORF">NCTC8580_03990</name>
</gene>